<sequence>MLSVVASISLSDVCFCFGPSAAAPPLLSRRLVTTSLQLPPQPQHHGLSNVTPTRNRTCAEICNTRTLDHSLYDPWSANFCAGLSSTFDMSQAKSLGGRKLKLPTAYCPDRMRHRDNFRDFYQRMRIADQRLGLDYSTGNKRMMIDLWLSRLSPDLLRQVSHATKKQFEFETIYHLYEMCCCIQFHDQVEVMRRNLVNHRFVDRHPEWADFEAFLATNEKELGYDRIEDRGELLEKKAFDLCLARFTRKRLEKLRLLTNELENITTETELLKVLREIDWSKEPPYTLTKYWRDVKAKEEAENFLESFLPTIKSEPEGTVVKKEKSESEER</sequence>
<gene>
    <name evidence="1" type="ORF">HDK90DRAFT_500348</name>
</gene>
<proteinExistence type="predicted"/>
<dbReference type="EMBL" id="JBBWRZ010000015">
    <property type="protein sequence ID" value="KAK8222789.1"/>
    <property type="molecule type" value="Genomic_DNA"/>
</dbReference>
<accession>A0ABR1Y9X3</accession>
<organism evidence="1 2">
    <name type="scientific">Phyllosticta capitalensis</name>
    <dbReference type="NCBI Taxonomy" id="121624"/>
    <lineage>
        <taxon>Eukaryota</taxon>
        <taxon>Fungi</taxon>
        <taxon>Dikarya</taxon>
        <taxon>Ascomycota</taxon>
        <taxon>Pezizomycotina</taxon>
        <taxon>Dothideomycetes</taxon>
        <taxon>Dothideomycetes incertae sedis</taxon>
        <taxon>Botryosphaeriales</taxon>
        <taxon>Phyllostictaceae</taxon>
        <taxon>Phyllosticta</taxon>
    </lineage>
</organism>
<dbReference type="Proteomes" id="UP001492380">
    <property type="component" value="Unassembled WGS sequence"/>
</dbReference>
<protein>
    <submittedName>
        <fullName evidence="1">Uncharacterized protein</fullName>
    </submittedName>
</protein>
<feature type="non-terminal residue" evidence="1">
    <location>
        <position position="329"/>
    </location>
</feature>
<name>A0ABR1Y9X3_9PEZI</name>
<evidence type="ECO:0000313" key="1">
    <source>
        <dbReference type="EMBL" id="KAK8222789.1"/>
    </source>
</evidence>
<evidence type="ECO:0000313" key="2">
    <source>
        <dbReference type="Proteomes" id="UP001492380"/>
    </source>
</evidence>
<keyword evidence="2" id="KW-1185">Reference proteome</keyword>
<reference evidence="1 2" key="1">
    <citation type="submission" date="2024-04" db="EMBL/GenBank/DDBJ databases">
        <title>Phyllosticta paracitricarpa is synonymous to the EU quarantine fungus P. citricarpa based on phylogenomic analyses.</title>
        <authorList>
            <consortium name="Lawrence Berkeley National Laboratory"/>
            <person name="Van Ingen-Buijs V.A."/>
            <person name="Van Westerhoven A.C."/>
            <person name="Haridas S."/>
            <person name="Skiadas P."/>
            <person name="Martin F."/>
            <person name="Groenewald J.Z."/>
            <person name="Crous P.W."/>
            <person name="Seidl M.F."/>
        </authorList>
    </citation>
    <scope>NUCLEOTIDE SEQUENCE [LARGE SCALE GENOMIC DNA]</scope>
    <source>
        <strain evidence="1 2">CBS 123374</strain>
    </source>
</reference>
<comment type="caution">
    <text evidence="1">The sequence shown here is derived from an EMBL/GenBank/DDBJ whole genome shotgun (WGS) entry which is preliminary data.</text>
</comment>